<dbReference type="Proteomes" id="UP000683559">
    <property type="component" value="Chromosome"/>
</dbReference>
<keyword evidence="3" id="KW-1185">Reference proteome</keyword>
<evidence type="ECO:0000256" key="1">
    <source>
        <dbReference type="SAM" id="MobiDB-lite"/>
    </source>
</evidence>
<organism evidence="2 3">
    <name type="scientific">Geomonas subterranea</name>
    <dbReference type="NCBI Taxonomy" id="2847989"/>
    <lineage>
        <taxon>Bacteria</taxon>
        <taxon>Pseudomonadati</taxon>
        <taxon>Thermodesulfobacteriota</taxon>
        <taxon>Desulfuromonadia</taxon>
        <taxon>Geobacterales</taxon>
        <taxon>Geobacteraceae</taxon>
        <taxon>Geomonas</taxon>
    </lineage>
</organism>
<accession>A0ABX8LH86</accession>
<proteinExistence type="predicted"/>
<gene>
    <name evidence="2" type="ORF">KP001_00285</name>
</gene>
<protein>
    <submittedName>
        <fullName evidence="2">Uncharacterized protein</fullName>
    </submittedName>
</protein>
<name>A0ABX8LH86_9BACT</name>
<dbReference type="RefSeq" id="WP_217287615.1">
    <property type="nucleotide sequence ID" value="NZ_CP077683.1"/>
</dbReference>
<dbReference type="EMBL" id="CP077683">
    <property type="protein sequence ID" value="QXE91022.1"/>
    <property type="molecule type" value="Genomic_DNA"/>
</dbReference>
<feature type="region of interest" description="Disordered" evidence="1">
    <location>
        <begin position="1"/>
        <end position="31"/>
    </location>
</feature>
<sequence>MAKLHIALQGKGGDGKGRGRLNVKDVGKNGKMQEKPGGAACCCLSCRFEKQNQETPDDPAPA</sequence>
<evidence type="ECO:0000313" key="2">
    <source>
        <dbReference type="EMBL" id="QXE91022.1"/>
    </source>
</evidence>
<reference evidence="2 3" key="1">
    <citation type="submission" date="2021-06" db="EMBL/GenBank/DDBJ databases">
        <title>Gemonas diversity in paddy soil.</title>
        <authorList>
            <person name="Liu G."/>
        </authorList>
    </citation>
    <scope>NUCLEOTIDE SEQUENCE [LARGE SCALE GENOMIC DNA]</scope>
    <source>
        <strain evidence="2 3">RG2</strain>
    </source>
</reference>
<feature type="compositionally biased region" description="Basic and acidic residues" evidence="1">
    <location>
        <begin position="13"/>
        <end position="31"/>
    </location>
</feature>
<evidence type="ECO:0000313" key="3">
    <source>
        <dbReference type="Proteomes" id="UP000683559"/>
    </source>
</evidence>